<protein>
    <submittedName>
        <fullName evidence="1">Sensor histidine kinase</fullName>
    </submittedName>
</protein>
<dbReference type="AlphaFoldDB" id="A0A6G4XUY6"/>
<dbReference type="EMBL" id="JAAKZW010000301">
    <property type="protein sequence ID" value="NGO81258.1"/>
    <property type="molecule type" value="Genomic_DNA"/>
</dbReference>
<reference evidence="1 2" key="1">
    <citation type="submission" date="2020-02" db="EMBL/GenBank/DDBJ databases">
        <title>Whole-genome analyses of novel actinobacteria.</title>
        <authorList>
            <person name="Sahin N."/>
            <person name="Tokatli A."/>
        </authorList>
    </citation>
    <scope>NUCLEOTIDE SEQUENCE [LARGE SCALE GENOMIC DNA]</scope>
    <source>
        <strain evidence="1 2">YC504</strain>
    </source>
</reference>
<comment type="caution">
    <text evidence="1">The sequence shown here is derived from an EMBL/GenBank/DDBJ whole genome shotgun (WGS) entry which is preliminary data.</text>
</comment>
<accession>A0A6G4XUY6</accession>
<evidence type="ECO:0000313" key="1">
    <source>
        <dbReference type="EMBL" id="NGO81258.1"/>
    </source>
</evidence>
<organism evidence="1 2">
    <name type="scientific">Streptomyces mesophilus</name>
    <dbReference type="NCBI Taxonomy" id="1775132"/>
    <lineage>
        <taxon>Bacteria</taxon>
        <taxon>Bacillati</taxon>
        <taxon>Actinomycetota</taxon>
        <taxon>Actinomycetes</taxon>
        <taxon>Kitasatosporales</taxon>
        <taxon>Streptomycetaceae</taxon>
        <taxon>Streptomyces</taxon>
    </lineage>
</organism>
<keyword evidence="1" id="KW-0418">Kinase</keyword>
<dbReference type="GO" id="GO:0016301">
    <property type="term" value="F:kinase activity"/>
    <property type="evidence" value="ECO:0007669"/>
    <property type="project" value="UniProtKB-KW"/>
</dbReference>
<keyword evidence="1" id="KW-0808">Transferase</keyword>
<dbReference type="Proteomes" id="UP000481109">
    <property type="component" value="Unassembled WGS sequence"/>
</dbReference>
<dbReference type="InterPro" id="IPR050267">
    <property type="entry name" value="Anti-sigma-factor_SerPK"/>
</dbReference>
<keyword evidence="2" id="KW-1185">Reference proteome</keyword>
<gene>
    <name evidence="1" type="ORF">G6045_37185</name>
</gene>
<name>A0A6G4XUY6_9ACTN</name>
<dbReference type="PANTHER" id="PTHR35526:SF3">
    <property type="entry name" value="ANTI-SIGMA-F FACTOR RSBW"/>
    <property type="match status" value="1"/>
</dbReference>
<dbReference type="Gene3D" id="3.30.565.10">
    <property type="entry name" value="Histidine kinase-like ATPase, C-terminal domain"/>
    <property type="match status" value="1"/>
</dbReference>
<dbReference type="PANTHER" id="PTHR35526">
    <property type="entry name" value="ANTI-SIGMA-F FACTOR RSBW-RELATED"/>
    <property type="match status" value="1"/>
</dbReference>
<sequence length="161" mass="16870">MSLTLVPHATVGVEPGAEPDGLAYSLTLPAALSTPAIARAATRHILAAHHLPELIDAAVQAVGELTAAACRLTPAAQIYLSLRYRADALRITVYDGEPHPAHPHLAAALDARRRTALRLLARVVKCCEGTWGCGESPEPGGGTRTWAVLPRATTATYATTP</sequence>
<dbReference type="RefSeq" id="WP_165336659.1">
    <property type="nucleotide sequence ID" value="NZ_JAAKZW010000301.1"/>
</dbReference>
<proteinExistence type="predicted"/>
<evidence type="ECO:0000313" key="2">
    <source>
        <dbReference type="Proteomes" id="UP000481109"/>
    </source>
</evidence>
<dbReference type="InterPro" id="IPR036890">
    <property type="entry name" value="HATPase_C_sf"/>
</dbReference>